<reference evidence="2" key="1">
    <citation type="submission" date="2020-05" db="EMBL/GenBank/DDBJ databases">
        <title>Mycena genomes resolve the evolution of fungal bioluminescence.</title>
        <authorList>
            <person name="Tsai I.J."/>
        </authorList>
    </citation>
    <scope>NUCLEOTIDE SEQUENCE</scope>
    <source>
        <strain evidence="2">171206Taipei</strain>
    </source>
</reference>
<dbReference type="InterPro" id="IPR032675">
    <property type="entry name" value="LRR_dom_sf"/>
</dbReference>
<dbReference type="Gene3D" id="3.80.10.10">
    <property type="entry name" value="Ribonuclease Inhibitor"/>
    <property type="match status" value="1"/>
</dbReference>
<dbReference type="AlphaFoldDB" id="A0A8H6SYY3"/>
<dbReference type="GeneID" id="59344585"/>
<evidence type="ECO:0000313" key="3">
    <source>
        <dbReference type="Proteomes" id="UP000636479"/>
    </source>
</evidence>
<protein>
    <submittedName>
        <fullName evidence="2">F-box domain-containing protein</fullName>
    </submittedName>
</protein>
<feature type="region of interest" description="Disordered" evidence="1">
    <location>
        <begin position="310"/>
        <end position="348"/>
    </location>
</feature>
<gene>
    <name evidence="2" type="ORF">MIND_00528200</name>
</gene>
<name>A0A8H6SYY3_9AGAR</name>
<dbReference type="SUPFAM" id="SSF52047">
    <property type="entry name" value="RNI-like"/>
    <property type="match status" value="1"/>
</dbReference>
<sequence length="485" mass="54338">MLPSELVLAIVETISEQDPLFRSTLLALTRAFPGLPANHLLFQRIELDHAEQVVHLTRRLVQSDWRDIVNYTREFKWHGWMVDADLIVNILAKFPMLRSLDLWIGTHFSPEHLTDIFQKPRPGLEYLSLRFRPYVQKANYLPFLKGSFFDSTLLCLAKWPHTTLPTLSIVQDAIPESDTPTKFAQPIVFHTLDSSLPIFSQSAVLSNLTSLRFCLPARPMAIPLTNSPRSLPSLEMLDLSTCTVFGAELTDTLLVNLSRLKHVILDNGALLRGEFHADDWAVLGKGCALAGVKRARDRERKLKQARLAATVETAPRQPRAAKAGRKGLSTAKISLRPSPPREDATPHVSSTLSPLLLARIRVWPAVPSLRSFATTLAPSVSPTKHAEIRENFSRGWREGLAQLIQTRSRLYQAYRMGSATVMRFAQEPLGSSDQDNELNGLVEVIEWDENVEEMGVPVLCFAGRHNAAAHEAGCAHSFAWEAWKE</sequence>
<evidence type="ECO:0000256" key="1">
    <source>
        <dbReference type="SAM" id="MobiDB-lite"/>
    </source>
</evidence>
<comment type="caution">
    <text evidence="2">The sequence shown here is derived from an EMBL/GenBank/DDBJ whole genome shotgun (WGS) entry which is preliminary data.</text>
</comment>
<dbReference type="Proteomes" id="UP000636479">
    <property type="component" value="Unassembled WGS sequence"/>
</dbReference>
<dbReference type="EMBL" id="JACAZF010000004">
    <property type="protein sequence ID" value="KAF7307342.1"/>
    <property type="molecule type" value="Genomic_DNA"/>
</dbReference>
<accession>A0A8H6SYY3</accession>
<proteinExistence type="predicted"/>
<evidence type="ECO:0000313" key="2">
    <source>
        <dbReference type="EMBL" id="KAF7307342.1"/>
    </source>
</evidence>
<dbReference type="OrthoDB" id="3353982at2759"/>
<organism evidence="2 3">
    <name type="scientific">Mycena indigotica</name>
    <dbReference type="NCBI Taxonomy" id="2126181"/>
    <lineage>
        <taxon>Eukaryota</taxon>
        <taxon>Fungi</taxon>
        <taxon>Dikarya</taxon>
        <taxon>Basidiomycota</taxon>
        <taxon>Agaricomycotina</taxon>
        <taxon>Agaricomycetes</taxon>
        <taxon>Agaricomycetidae</taxon>
        <taxon>Agaricales</taxon>
        <taxon>Marasmiineae</taxon>
        <taxon>Mycenaceae</taxon>
        <taxon>Mycena</taxon>
    </lineage>
</organism>
<keyword evidence="3" id="KW-1185">Reference proteome</keyword>
<dbReference type="RefSeq" id="XP_037222361.1">
    <property type="nucleotide sequence ID" value="XM_037362069.1"/>
</dbReference>